<gene>
    <name evidence="1" type="ORF">DPMN_103903</name>
</gene>
<proteinExistence type="predicted"/>
<protein>
    <submittedName>
        <fullName evidence="1">Uncharacterized protein</fullName>
    </submittedName>
</protein>
<comment type="caution">
    <text evidence="1">The sequence shown here is derived from an EMBL/GenBank/DDBJ whole genome shotgun (WGS) entry which is preliminary data.</text>
</comment>
<reference evidence="1" key="2">
    <citation type="submission" date="2020-11" db="EMBL/GenBank/DDBJ databases">
        <authorList>
            <person name="McCartney M.A."/>
            <person name="Auch B."/>
            <person name="Kono T."/>
            <person name="Mallez S."/>
            <person name="Becker A."/>
            <person name="Gohl D.M."/>
            <person name="Silverstein K.A.T."/>
            <person name="Koren S."/>
            <person name="Bechman K.B."/>
            <person name="Herman A."/>
            <person name="Abrahante J.E."/>
            <person name="Garbe J."/>
        </authorList>
    </citation>
    <scope>NUCLEOTIDE SEQUENCE</scope>
    <source>
        <strain evidence="1">Duluth1</strain>
        <tissue evidence="1">Whole animal</tissue>
    </source>
</reference>
<dbReference type="EMBL" id="JAIWYP010000004">
    <property type="protein sequence ID" value="KAH3830657.1"/>
    <property type="molecule type" value="Genomic_DNA"/>
</dbReference>
<reference evidence="1" key="1">
    <citation type="journal article" date="2019" name="bioRxiv">
        <title>The Genome of the Zebra Mussel, Dreissena polymorpha: A Resource for Invasive Species Research.</title>
        <authorList>
            <person name="McCartney M.A."/>
            <person name="Auch B."/>
            <person name="Kono T."/>
            <person name="Mallez S."/>
            <person name="Zhang Y."/>
            <person name="Obille A."/>
            <person name="Becker A."/>
            <person name="Abrahante J.E."/>
            <person name="Garbe J."/>
            <person name="Badalamenti J.P."/>
            <person name="Herman A."/>
            <person name="Mangelson H."/>
            <person name="Liachko I."/>
            <person name="Sullivan S."/>
            <person name="Sone E.D."/>
            <person name="Koren S."/>
            <person name="Silverstein K.A.T."/>
            <person name="Beckman K.B."/>
            <person name="Gohl D.M."/>
        </authorList>
    </citation>
    <scope>NUCLEOTIDE SEQUENCE</scope>
    <source>
        <strain evidence="1">Duluth1</strain>
        <tissue evidence="1">Whole animal</tissue>
    </source>
</reference>
<keyword evidence="2" id="KW-1185">Reference proteome</keyword>
<sequence length="132" mass="15189">MPVLKRVKTSDLLAHAKEKAEEGQEVEKKRRNHGMEKTCWVLCFMEEAKYLNAHAFIEHIPSIFSETLDPTDERVLRERRSALIQAGRWLLGKPVTLDELVAFFVMQKMLGPLDNTSISERQEAAMKEFSVS</sequence>
<evidence type="ECO:0000313" key="2">
    <source>
        <dbReference type="Proteomes" id="UP000828390"/>
    </source>
</evidence>
<organism evidence="1 2">
    <name type="scientific">Dreissena polymorpha</name>
    <name type="common">Zebra mussel</name>
    <name type="synonym">Mytilus polymorpha</name>
    <dbReference type="NCBI Taxonomy" id="45954"/>
    <lineage>
        <taxon>Eukaryota</taxon>
        <taxon>Metazoa</taxon>
        <taxon>Spiralia</taxon>
        <taxon>Lophotrochozoa</taxon>
        <taxon>Mollusca</taxon>
        <taxon>Bivalvia</taxon>
        <taxon>Autobranchia</taxon>
        <taxon>Heteroconchia</taxon>
        <taxon>Euheterodonta</taxon>
        <taxon>Imparidentia</taxon>
        <taxon>Neoheterodontei</taxon>
        <taxon>Myida</taxon>
        <taxon>Dreissenoidea</taxon>
        <taxon>Dreissenidae</taxon>
        <taxon>Dreissena</taxon>
    </lineage>
</organism>
<dbReference type="AlphaFoldDB" id="A0A9D4HEZ4"/>
<name>A0A9D4HEZ4_DREPO</name>
<dbReference type="Proteomes" id="UP000828390">
    <property type="component" value="Unassembled WGS sequence"/>
</dbReference>
<accession>A0A9D4HEZ4</accession>
<evidence type="ECO:0000313" key="1">
    <source>
        <dbReference type="EMBL" id="KAH3830657.1"/>
    </source>
</evidence>